<evidence type="ECO:0000256" key="5">
    <source>
        <dbReference type="ARBA" id="ARBA00022692"/>
    </source>
</evidence>
<feature type="transmembrane region" description="Helical" evidence="11">
    <location>
        <begin position="73"/>
        <end position="95"/>
    </location>
</feature>
<feature type="transmembrane region" description="Helical" evidence="11">
    <location>
        <begin position="253"/>
        <end position="270"/>
    </location>
</feature>
<keyword evidence="10 12" id="KW-0496">Mitochondrion</keyword>
<geneLocation type="mitochondrion" evidence="12"/>
<keyword evidence="5 9" id="KW-0812">Transmembrane</keyword>
<dbReference type="InterPro" id="IPR018086">
    <property type="entry name" value="NADH_UbQ_OxRdtase_su1_CS"/>
</dbReference>
<feature type="transmembrane region" description="Helical" evidence="11">
    <location>
        <begin position="282"/>
        <end position="304"/>
    </location>
</feature>
<evidence type="ECO:0000256" key="9">
    <source>
        <dbReference type="RuleBase" id="RU000471"/>
    </source>
</evidence>
<organism evidence="12 13">
    <name type="scientific">Ramazzottius varieornatus</name>
    <name type="common">Water bear</name>
    <name type="synonym">Tardigrade</name>
    <dbReference type="NCBI Taxonomy" id="947166"/>
    <lineage>
        <taxon>Eukaryota</taxon>
        <taxon>Metazoa</taxon>
        <taxon>Ecdysozoa</taxon>
        <taxon>Tardigrada</taxon>
        <taxon>Eutardigrada</taxon>
        <taxon>Parachela</taxon>
        <taxon>Hypsibioidea</taxon>
        <taxon>Ramazzottiidae</taxon>
        <taxon>Ramazzottius</taxon>
    </lineage>
</organism>
<keyword evidence="9" id="KW-0520">NAD</keyword>
<evidence type="ECO:0000313" key="13">
    <source>
        <dbReference type="Proteomes" id="UP000186922"/>
    </source>
</evidence>
<dbReference type="Proteomes" id="UP000186922">
    <property type="component" value="Mitochondrion MT"/>
</dbReference>
<keyword evidence="6 11" id="KW-1133">Transmembrane helix</keyword>
<comment type="similarity">
    <text evidence="2 9">Belongs to the complex I subunit 1 family.</text>
</comment>
<dbReference type="GO" id="GO:0009060">
    <property type="term" value="P:aerobic respiration"/>
    <property type="evidence" value="ECO:0007669"/>
    <property type="project" value="TreeGrafter"/>
</dbReference>
<evidence type="ECO:0000256" key="1">
    <source>
        <dbReference type="ARBA" id="ARBA00004141"/>
    </source>
</evidence>
<evidence type="ECO:0000256" key="2">
    <source>
        <dbReference type="ARBA" id="ARBA00010535"/>
    </source>
</evidence>
<dbReference type="AlphaFoldDB" id="A0A1C9ZP78"/>
<dbReference type="EMBL" id="AP017609">
    <property type="protein sequence ID" value="BAV58172.1"/>
    <property type="molecule type" value="Genomic_DNA"/>
</dbReference>
<dbReference type="RefSeq" id="YP_009308013.1">
    <property type="nucleotide sequence ID" value="NC_031407.1"/>
</dbReference>
<feature type="transmembrane region" description="Helical" evidence="11">
    <location>
        <begin position="107"/>
        <end position="126"/>
    </location>
</feature>
<dbReference type="EC" id="7.1.1.2" evidence="10"/>
<accession>A0A1C9ZP78</accession>
<keyword evidence="7 10" id="KW-0830">Ubiquinone</keyword>
<dbReference type="STRING" id="947166.A0A1C9ZP78"/>
<protein>
    <recommendedName>
        <fullName evidence="3 10">NADH-ubiquinone oxidoreductase chain 1</fullName>
        <ecNumber evidence="10">7.1.1.2</ecNumber>
    </recommendedName>
</protein>
<name>A0A1C9ZP78_RAMVA</name>
<dbReference type="GeneID" id="29295296"/>
<feature type="transmembrane region" description="Helical" evidence="11">
    <location>
        <begin position="147"/>
        <end position="168"/>
    </location>
</feature>
<dbReference type="OrthoDB" id="531329at2759"/>
<evidence type="ECO:0000256" key="10">
    <source>
        <dbReference type="RuleBase" id="RU000473"/>
    </source>
</evidence>
<dbReference type="InterPro" id="IPR001694">
    <property type="entry name" value="NADH_UbQ_OxRdtase_su1/FPO"/>
</dbReference>
<evidence type="ECO:0000256" key="8">
    <source>
        <dbReference type="ARBA" id="ARBA00023136"/>
    </source>
</evidence>
<dbReference type="Pfam" id="PF00146">
    <property type="entry name" value="NADHdh"/>
    <property type="match status" value="1"/>
</dbReference>
<dbReference type="GO" id="GO:0008137">
    <property type="term" value="F:NADH dehydrogenase (ubiquinone) activity"/>
    <property type="evidence" value="ECO:0007669"/>
    <property type="project" value="UniProtKB-EC"/>
</dbReference>
<feature type="transmembrane region" description="Helical" evidence="11">
    <location>
        <begin position="225"/>
        <end position="247"/>
    </location>
</feature>
<proteinExistence type="inferred from homology"/>
<comment type="subcellular location">
    <subcellularLocation>
        <location evidence="1">Membrane</location>
        <topology evidence="1">Multi-pass membrane protein</topology>
    </subcellularLocation>
    <subcellularLocation>
        <location evidence="9">Mitochondrion inner membrane</location>
        <topology evidence="9">Multi-pass membrane protein</topology>
    </subcellularLocation>
</comment>
<evidence type="ECO:0000256" key="6">
    <source>
        <dbReference type="ARBA" id="ARBA00022989"/>
    </source>
</evidence>
<feature type="transmembrane region" description="Helical" evidence="11">
    <location>
        <begin position="174"/>
        <end position="196"/>
    </location>
</feature>
<keyword evidence="13" id="KW-1185">Reference proteome</keyword>
<reference evidence="12 13" key="1">
    <citation type="journal article" date="2016" name="Nat. Commun.">
        <title>Extremotolerant tardigrade genome and improved radiotolerance of human cultured cells by tardigrade-unique protein.</title>
        <authorList>
            <person name="Hashimoto T."/>
            <person name="Horikawa D.D."/>
            <person name="Saito Y."/>
            <person name="Kuwahara H."/>
            <person name="Kozuka-Hata H."/>
            <person name="Shin-I T."/>
            <person name="Minakuchi Y."/>
            <person name="Ohishi K."/>
            <person name="Motoyama A."/>
            <person name="Aizu T."/>
            <person name="Enomoto A."/>
            <person name="Kondo K."/>
            <person name="Tanaka S."/>
            <person name="Hara Y."/>
            <person name="Koshikawa S."/>
            <person name="Sagara H."/>
            <person name="Miura T."/>
            <person name="Yokobori S."/>
            <person name="Miyagawa K."/>
            <person name="Suzuki Y."/>
            <person name="Kubo T."/>
            <person name="Oyama M."/>
            <person name="Kohara Y."/>
            <person name="Fujiyama A."/>
            <person name="Arakawa K."/>
            <person name="Katayama T."/>
            <person name="Toyoda A."/>
            <person name="Kunieda T."/>
        </authorList>
    </citation>
    <scope>NUCLEOTIDE SEQUENCE [LARGE SCALE GENOMIC DNA]</scope>
    <source>
        <strain evidence="12 13">YOKOZUNA-1</strain>
    </source>
</reference>
<evidence type="ECO:0000313" key="12">
    <source>
        <dbReference type="EMBL" id="BAV58172.1"/>
    </source>
</evidence>
<dbReference type="GO" id="GO:0003954">
    <property type="term" value="F:NADH dehydrogenase activity"/>
    <property type="evidence" value="ECO:0007669"/>
    <property type="project" value="TreeGrafter"/>
</dbReference>
<evidence type="ECO:0000256" key="3">
    <source>
        <dbReference type="ARBA" id="ARBA00021009"/>
    </source>
</evidence>
<feature type="transmembrane region" description="Helical" evidence="11">
    <location>
        <begin position="7"/>
        <end position="25"/>
    </location>
</feature>
<keyword evidence="8 11" id="KW-0472">Membrane</keyword>
<gene>
    <name evidence="12" type="primary">nad1</name>
    <name evidence="12" type="ORF">RvY_mtNad1</name>
</gene>
<dbReference type="GO" id="GO:0005743">
    <property type="term" value="C:mitochondrial inner membrane"/>
    <property type="evidence" value="ECO:0007669"/>
    <property type="project" value="UniProtKB-SubCell"/>
</dbReference>
<evidence type="ECO:0000256" key="4">
    <source>
        <dbReference type="ARBA" id="ARBA00022448"/>
    </source>
</evidence>
<dbReference type="SMR" id="A0A1C9ZP78"/>
<dbReference type="HAMAP" id="MF_01350">
    <property type="entry name" value="NDH1_NuoH"/>
    <property type="match status" value="1"/>
</dbReference>
<dbReference type="CTD" id="67122155"/>
<comment type="catalytic activity">
    <reaction evidence="10">
        <text>a ubiquinone + NADH + 5 H(+)(in) = a ubiquinol + NAD(+) + 4 H(+)(out)</text>
        <dbReference type="Rhea" id="RHEA:29091"/>
        <dbReference type="Rhea" id="RHEA-COMP:9565"/>
        <dbReference type="Rhea" id="RHEA-COMP:9566"/>
        <dbReference type="ChEBI" id="CHEBI:15378"/>
        <dbReference type="ChEBI" id="CHEBI:16389"/>
        <dbReference type="ChEBI" id="CHEBI:17976"/>
        <dbReference type="ChEBI" id="CHEBI:57540"/>
        <dbReference type="ChEBI" id="CHEBI:57945"/>
        <dbReference type="EC" id="7.1.1.2"/>
    </reaction>
</comment>
<dbReference type="PROSITE" id="PS00668">
    <property type="entry name" value="COMPLEX1_ND1_2"/>
    <property type="match status" value="1"/>
</dbReference>
<evidence type="ECO:0000256" key="11">
    <source>
        <dbReference type="SAM" id="Phobius"/>
    </source>
</evidence>
<evidence type="ECO:0000256" key="7">
    <source>
        <dbReference type="ARBA" id="ARBA00023075"/>
    </source>
</evidence>
<keyword evidence="4" id="KW-0813">Transport</keyword>
<dbReference type="PANTHER" id="PTHR11432:SF3">
    <property type="entry name" value="NADH-UBIQUINONE OXIDOREDUCTASE CHAIN 1"/>
    <property type="match status" value="1"/>
</dbReference>
<dbReference type="PROSITE" id="PS00667">
    <property type="entry name" value="COMPLEX1_ND1_1"/>
    <property type="match status" value="1"/>
</dbReference>
<dbReference type="PANTHER" id="PTHR11432">
    <property type="entry name" value="NADH DEHYDROGENASE SUBUNIT 1"/>
    <property type="match status" value="1"/>
</dbReference>
<sequence length="305" mass="35804">MLFMFDVSVYYFQVLIFVMVAVAFLTLVERKVLSYSQLRKGPNKLGFVGLLQPFADALKLFSKEEMVPVSSNFLLYWFSPILGFVITMLLWVSLFSFSGYLDFKFSLLFFLCCISLSVYGVIFSGWSSNSKYALMGGLRTVAQTVSYEITLAFIFLSLVFFFVSYSFFEIYNFHTYFSFFFFLFPLAVVFFISCVVETNRAPFDLAEGESELVSGFNVEYGGLKFALIFMAEYASILWMSLLCTFFLFLNFSFLFNFCFFSFFVFLFLIFRSSFPRLRYDYLMYLTWKKFLPLVLIFFFFSFLLV</sequence>